<keyword evidence="2" id="KW-1185">Reference proteome</keyword>
<protein>
    <submittedName>
        <fullName evidence="1">Uncharacterized protein</fullName>
    </submittedName>
</protein>
<evidence type="ECO:0000313" key="2">
    <source>
        <dbReference type="Proteomes" id="UP000499080"/>
    </source>
</evidence>
<sequence>MIIFFPSSPFEPRQGPPCCGWPQRSSRDGLEHGQVLRGVEGTSTFFAYTHLMVDIGSTTGGKPQRTEAHHQLLITYFIFLLHFLNKALQKAPLSPLSLVFSSSLHR</sequence>
<comment type="caution">
    <text evidence="1">The sequence shown here is derived from an EMBL/GenBank/DDBJ whole genome shotgun (WGS) entry which is preliminary data.</text>
</comment>
<dbReference type="Proteomes" id="UP000499080">
    <property type="component" value="Unassembled WGS sequence"/>
</dbReference>
<name>A0A4Y2RV52_ARAVE</name>
<reference evidence="1 2" key="1">
    <citation type="journal article" date="2019" name="Sci. Rep.">
        <title>Orb-weaving spider Araneus ventricosus genome elucidates the spidroin gene catalogue.</title>
        <authorList>
            <person name="Kono N."/>
            <person name="Nakamura H."/>
            <person name="Ohtoshi R."/>
            <person name="Moran D.A.P."/>
            <person name="Shinohara A."/>
            <person name="Yoshida Y."/>
            <person name="Fujiwara M."/>
            <person name="Mori M."/>
            <person name="Tomita M."/>
            <person name="Arakawa K."/>
        </authorList>
    </citation>
    <scope>NUCLEOTIDE SEQUENCE [LARGE SCALE GENOMIC DNA]</scope>
</reference>
<gene>
    <name evidence="1" type="ORF">AVEN_34734_1</name>
</gene>
<proteinExistence type="predicted"/>
<dbReference type="AlphaFoldDB" id="A0A4Y2RV52"/>
<dbReference type="EMBL" id="BGPR01018475">
    <property type="protein sequence ID" value="GBN79256.1"/>
    <property type="molecule type" value="Genomic_DNA"/>
</dbReference>
<evidence type="ECO:0000313" key="1">
    <source>
        <dbReference type="EMBL" id="GBN79256.1"/>
    </source>
</evidence>
<accession>A0A4Y2RV52</accession>
<organism evidence="1 2">
    <name type="scientific">Araneus ventricosus</name>
    <name type="common">Orbweaver spider</name>
    <name type="synonym">Epeira ventricosa</name>
    <dbReference type="NCBI Taxonomy" id="182803"/>
    <lineage>
        <taxon>Eukaryota</taxon>
        <taxon>Metazoa</taxon>
        <taxon>Ecdysozoa</taxon>
        <taxon>Arthropoda</taxon>
        <taxon>Chelicerata</taxon>
        <taxon>Arachnida</taxon>
        <taxon>Araneae</taxon>
        <taxon>Araneomorphae</taxon>
        <taxon>Entelegynae</taxon>
        <taxon>Araneoidea</taxon>
        <taxon>Araneidae</taxon>
        <taxon>Araneus</taxon>
    </lineage>
</organism>